<dbReference type="Proteomes" id="UP000822688">
    <property type="component" value="Chromosome 1"/>
</dbReference>
<dbReference type="EMBL" id="CM026421">
    <property type="protein sequence ID" value="KAG0591649.1"/>
    <property type="molecule type" value="Genomic_DNA"/>
</dbReference>
<organism evidence="2 3">
    <name type="scientific">Ceratodon purpureus</name>
    <name type="common">Fire moss</name>
    <name type="synonym">Dicranum purpureum</name>
    <dbReference type="NCBI Taxonomy" id="3225"/>
    <lineage>
        <taxon>Eukaryota</taxon>
        <taxon>Viridiplantae</taxon>
        <taxon>Streptophyta</taxon>
        <taxon>Embryophyta</taxon>
        <taxon>Bryophyta</taxon>
        <taxon>Bryophytina</taxon>
        <taxon>Bryopsida</taxon>
        <taxon>Dicranidae</taxon>
        <taxon>Pseudoditrichales</taxon>
        <taxon>Ditrichaceae</taxon>
        <taxon>Ceratodon</taxon>
    </lineage>
</organism>
<keyword evidence="1" id="KW-0812">Transmembrane</keyword>
<protein>
    <submittedName>
        <fullName evidence="2">Uncharacterized protein</fullName>
    </submittedName>
</protein>
<name>A0A8T0J9L1_CERPU</name>
<evidence type="ECO:0000313" key="3">
    <source>
        <dbReference type="Proteomes" id="UP000822688"/>
    </source>
</evidence>
<accession>A0A8T0J9L1</accession>
<evidence type="ECO:0000313" key="2">
    <source>
        <dbReference type="EMBL" id="KAG0591649.1"/>
    </source>
</evidence>
<dbReference type="AlphaFoldDB" id="A0A8T0J9L1"/>
<keyword evidence="3" id="KW-1185">Reference proteome</keyword>
<feature type="transmembrane region" description="Helical" evidence="1">
    <location>
        <begin position="51"/>
        <end position="78"/>
    </location>
</feature>
<proteinExistence type="predicted"/>
<reference evidence="2" key="1">
    <citation type="submission" date="2020-06" db="EMBL/GenBank/DDBJ databases">
        <title>WGS assembly of Ceratodon purpureus strain R40.</title>
        <authorList>
            <person name="Carey S.B."/>
            <person name="Jenkins J."/>
            <person name="Shu S."/>
            <person name="Lovell J.T."/>
            <person name="Sreedasyam A."/>
            <person name="Maumus F."/>
            <person name="Tiley G.P."/>
            <person name="Fernandez-Pozo N."/>
            <person name="Barry K."/>
            <person name="Chen C."/>
            <person name="Wang M."/>
            <person name="Lipzen A."/>
            <person name="Daum C."/>
            <person name="Saski C.A."/>
            <person name="Payton A.C."/>
            <person name="Mcbreen J.C."/>
            <person name="Conrad R.E."/>
            <person name="Kollar L.M."/>
            <person name="Olsson S."/>
            <person name="Huttunen S."/>
            <person name="Landis J.B."/>
            <person name="Wickett N.J."/>
            <person name="Johnson M.G."/>
            <person name="Rensing S.A."/>
            <person name="Grimwood J."/>
            <person name="Schmutz J."/>
            <person name="Mcdaniel S.F."/>
        </authorList>
    </citation>
    <scope>NUCLEOTIDE SEQUENCE</scope>
    <source>
        <strain evidence="2">R40</strain>
    </source>
</reference>
<gene>
    <name evidence="2" type="ORF">KC19_1G190500</name>
</gene>
<comment type="caution">
    <text evidence="2">The sequence shown here is derived from an EMBL/GenBank/DDBJ whole genome shotgun (WGS) entry which is preliminary data.</text>
</comment>
<sequence>MAIWSQSEVRFISGTMRSGQGFLEAGGQYQMKHTLESKLQVVVQRIASSNIYYLILMWLFRLFLFLLWIGKCILIWVLRLSFSLLRECIRRYFSVALVALTLSPQHSVEINDSTLARSSLEWVEEERVDTQSEDLLTSPLLPMVLKDRIQISEENLAIKDRERLLYEFDKIVAPQVSAFQLGEIVIPINDTRQLATFLKLKLSQTCKSQSSEAINTAVCSAILNIQSKGAISNCVESWEMNHMGNIKHAVVYIAARLEDGKIHLVLVGRKVEDFLGSSEFRSRFNPPRTQGDKKEWRSWTLAHMRSLRESAVLTAEELLSLGPVHAQVW</sequence>
<evidence type="ECO:0000256" key="1">
    <source>
        <dbReference type="SAM" id="Phobius"/>
    </source>
</evidence>
<keyword evidence="1" id="KW-1133">Transmembrane helix</keyword>
<keyword evidence="1" id="KW-0472">Membrane</keyword>